<dbReference type="Gene3D" id="3.70.10.10">
    <property type="match status" value="1"/>
</dbReference>
<evidence type="ECO:0000256" key="4">
    <source>
        <dbReference type="ARBA" id="ARBA00022490"/>
    </source>
</evidence>
<evidence type="ECO:0000256" key="8">
    <source>
        <dbReference type="ARBA" id="ARBA00022932"/>
    </source>
</evidence>
<dbReference type="RefSeq" id="WP_022939388.1">
    <property type="nucleotide sequence ID" value="NZ_BAABZA010000004.1"/>
</dbReference>
<dbReference type="InterPro" id="IPR022634">
    <property type="entry name" value="DNA_polIII_beta_N"/>
</dbReference>
<keyword evidence="6 10" id="KW-0548">Nucleotidyltransferase</keyword>
<dbReference type="InterPro" id="IPR022635">
    <property type="entry name" value="DNA_polIII_beta_C"/>
</dbReference>
<evidence type="ECO:0000256" key="3">
    <source>
        <dbReference type="ARBA" id="ARBA00021035"/>
    </source>
</evidence>
<evidence type="ECO:0000313" key="17">
    <source>
        <dbReference type="Proteomes" id="UP001276902"/>
    </source>
</evidence>
<dbReference type="GO" id="GO:0005737">
    <property type="term" value="C:cytoplasm"/>
    <property type="evidence" value="ECO:0007669"/>
    <property type="project" value="UniProtKB-SubCell"/>
</dbReference>
<dbReference type="AlphaFoldDB" id="A0A2V2F7P6"/>
<comment type="subunit">
    <text evidence="10">Forms a ring-shaped head-to-tail homodimer around DNA.</text>
</comment>
<organism evidence="14 17">
    <name type="scientific">Dielma fastidiosa</name>
    <dbReference type="NCBI Taxonomy" id="1034346"/>
    <lineage>
        <taxon>Bacteria</taxon>
        <taxon>Bacillati</taxon>
        <taxon>Bacillota</taxon>
        <taxon>Erysipelotrichia</taxon>
        <taxon>Erysipelotrichales</taxon>
        <taxon>Erysipelotrichaceae</taxon>
        <taxon>Dielma</taxon>
    </lineage>
</organism>
<comment type="similarity">
    <text evidence="2 10">Belongs to the beta sliding clamp family.</text>
</comment>
<evidence type="ECO:0000256" key="7">
    <source>
        <dbReference type="ARBA" id="ARBA00022705"/>
    </source>
</evidence>
<dbReference type="GeneID" id="94441804"/>
<sequence length="372" mass="41376">MYFKVSKSVFYNALSTVSRAISSFSPLPAFSGIKIEAKLDHLVLTGSDSDISIQTTIHSDNEETLQINDTGSIVIEAKYILEIVRKIDSDELELEILDGTQTKISGKTAEFKINGMNSMDYPMIDFIRPANNFTINSDILKEIISQTSFATSTSETRPALTGVNFFCEGHTMRCVGTDSYRLAKKVVEIEKELTFNITIPSRNLNEVSKTLEADEEITVAISDKKAQFILKNTVIQTRLIDGVFPDISRLIPLAFDYELEIDTAEILGAIDRASFIKSDGVSVIKLSLDEKACILSSRSQEVGSSTENLSNAVFKGEHLDISFNGRYVFEALKAIRQGKIRFSFCGEMKPFVIQPIEDDSILQLVLPVRTYA</sequence>
<evidence type="ECO:0000259" key="13">
    <source>
        <dbReference type="Pfam" id="PF02768"/>
    </source>
</evidence>
<evidence type="ECO:0000259" key="12">
    <source>
        <dbReference type="Pfam" id="PF02767"/>
    </source>
</evidence>
<evidence type="ECO:0000256" key="2">
    <source>
        <dbReference type="ARBA" id="ARBA00010752"/>
    </source>
</evidence>
<dbReference type="PIRSF" id="PIRSF000804">
    <property type="entry name" value="DNA_pol_III_b"/>
    <property type="match status" value="1"/>
</dbReference>
<dbReference type="OrthoDB" id="8421503at2"/>
<dbReference type="InterPro" id="IPR022637">
    <property type="entry name" value="DNA_polIII_beta_cen"/>
</dbReference>
<name>A0A2V2F7P6_9FIRM</name>
<keyword evidence="16" id="KW-1185">Reference proteome</keyword>
<dbReference type="GO" id="GO:0003677">
    <property type="term" value="F:DNA binding"/>
    <property type="evidence" value="ECO:0007669"/>
    <property type="project" value="UniProtKB-UniRule"/>
</dbReference>
<dbReference type="Pfam" id="PF00712">
    <property type="entry name" value="DNA_pol3_beta"/>
    <property type="match status" value="1"/>
</dbReference>
<dbReference type="EMBL" id="QJKH01000015">
    <property type="protein sequence ID" value="PXX76082.1"/>
    <property type="molecule type" value="Genomic_DNA"/>
</dbReference>
<dbReference type="SMART" id="SM00480">
    <property type="entry name" value="POL3Bc"/>
    <property type="match status" value="1"/>
</dbReference>
<dbReference type="GO" id="GO:0008408">
    <property type="term" value="F:3'-5' exonuclease activity"/>
    <property type="evidence" value="ECO:0007669"/>
    <property type="project" value="InterPro"/>
</dbReference>
<evidence type="ECO:0000313" key="14">
    <source>
        <dbReference type="EMBL" id="MDY5169189.1"/>
    </source>
</evidence>
<keyword evidence="8 10" id="KW-0239">DNA-directed DNA polymerase</keyword>
<dbReference type="Pfam" id="PF02767">
    <property type="entry name" value="DNA_pol3_beta_2"/>
    <property type="match status" value="1"/>
</dbReference>
<dbReference type="EMBL" id="JALDAW010000022">
    <property type="protein sequence ID" value="MDY5169189.1"/>
    <property type="molecule type" value="Genomic_DNA"/>
</dbReference>
<dbReference type="Gene3D" id="3.10.150.10">
    <property type="entry name" value="DNA Polymerase III, subunit A, domain 2"/>
    <property type="match status" value="1"/>
</dbReference>
<feature type="domain" description="DNA polymerase III beta sliding clamp central" evidence="12">
    <location>
        <begin position="134"/>
        <end position="246"/>
    </location>
</feature>
<dbReference type="GO" id="GO:0006271">
    <property type="term" value="P:DNA strand elongation involved in DNA replication"/>
    <property type="evidence" value="ECO:0007669"/>
    <property type="project" value="TreeGrafter"/>
</dbReference>
<evidence type="ECO:0000256" key="6">
    <source>
        <dbReference type="ARBA" id="ARBA00022695"/>
    </source>
</evidence>
<dbReference type="Pfam" id="PF02768">
    <property type="entry name" value="DNA_pol3_beta_3"/>
    <property type="match status" value="1"/>
</dbReference>
<reference evidence="14" key="2">
    <citation type="submission" date="2022-03" db="EMBL/GenBank/DDBJ databases">
        <title>First case of bacteraemia caused by Dielma fastidiosa in a patient hospitalised with diverticulitis.</title>
        <authorList>
            <person name="Forman-Ankjaer B."/>
            <person name="Hvid-Jensen F."/>
            <person name="Kobel C.M."/>
            <person name="Greve T."/>
        </authorList>
    </citation>
    <scope>NUCLEOTIDE SEQUENCE</scope>
    <source>
        <strain evidence="14">AUH_DF_2021</strain>
    </source>
</reference>
<evidence type="ECO:0000256" key="9">
    <source>
        <dbReference type="ARBA" id="ARBA00023125"/>
    </source>
</evidence>
<dbReference type="SUPFAM" id="SSF55979">
    <property type="entry name" value="DNA clamp"/>
    <property type="match status" value="3"/>
</dbReference>
<dbReference type="GO" id="GO:0009360">
    <property type="term" value="C:DNA polymerase III complex"/>
    <property type="evidence" value="ECO:0007669"/>
    <property type="project" value="InterPro"/>
</dbReference>
<dbReference type="PANTHER" id="PTHR30478:SF0">
    <property type="entry name" value="BETA SLIDING CLAMP"/>
    <property type="match status" value="1"/>
</dbReference>
<dbReference type="Proteomes" id="UP000247612">
    <property type="component" value="Unassembled WGS sequence"/>
</dbReference>
<dbReference type="Proteomes" id="UP001276902">
    <property type="component" value="Unassembled WGS sequence"/>
</dbReference>
<comment type="function">
    <text evidence="10">Confers DNA tethering and processivity to DNA polymerases and other proteins. Acts as a clamp, forming a ring around DNA (a reaction catalyzed by the clamp-loading complex) which diffuses in an ATP-independent manner freely and bidirectionally along dsDNA. Initially characterized for its ability to contact the catalytic subunit of DNA polymerase III (Pol III), a complex, multichain enzyme responsible for most of the replicative synthesis in bacteria; Pol III exhibits 3'-5' exonuclease proofreading activity. The beta chain is required for initiation of replication as well as for processivity of DNA replication.</text>
</comment>
<evidence type="ECO:0000313" key="15">
    <source>
        <dbReference type="EMBL" id="PXX76082.1"/>
    </source>
</evidence>
<evidence type="ECO:0000256" key="1">
    <source>
        <dbReference type="ARBA" id="ARBA00004496"/>
    </source>
</evidence>
<dbReference type="NCBIfam" id="TIGR00663">
    <property type="entry name" value="dnan"/>
    <property type="match status" value="1"/>
</dbReference>
<comment type="caution">
    <text evidence="14">The sequence shown here is derived from an EMBL/GenBank/DDBJ whole genome shotgun (WGS) entry which is preliminary data.</text>
</comment>
<keyword evidence="5 10" id="KW-0808">Transferase</keyword>
<dbReference type="STRING" id="1034346.GCA_000313565_03111"/>
<gene>
    <name evidence="14" type="primary">dnaN</name>
    <name evidence="15" type="ORF">DES51_11559</name>
    <name evidence="14" type="ORF">MQE39_13795</name>
</gene>
<evidence type="ECO:0000256" key="10">
    <source>
        <dbReference type="PIRNR" id="PIRNR000804"/>
    </source>
</evidence>
<proteinExistence type="inferred from homology"/>
<dbReference type="InterPro" id="IPR046938">
    <property type="entry name" value="DNA_clamp_sf"/>
</dbReference>
<reference evidence="15 16" key="1">
    <citation type="submission" date="2018-05" db="EMBL/GenBank/DDBJ databases">
        <title>Genomic Encyclopedia of Type Strains, Phase IV (KMG-IV): sequencing the most valuable type-strain genomes for metagenomic binning, comparative biology and taxonomic classification.</title>
        <authorList>
            <person name="Goeker M."/>
        </authorList>
    </citation>
    <scope>NUCLEOTIDE SEQUENCE [LARGE SCALE GENOMIC DNA]</scope>
    <source>
        <strain evidence="15 16">JC118</strain>
    </source>
</reference>
<evidence type="ECO:0000313" key="16">
    <source>
        <dbReference type="Proteomes" id="UP000247612"/>
    </source>
</evidence>
<dbReference type="CDD" id="cd00140">
    <property type="entry name" value="beta_clamp"/>
    <property type="match status" value="1"/>
</dbReference>
<evidence type="ECO:0000259" key="11">
    <source>
        <dbReference type="Pfam" id="PF00712"/>
    </source>
</evidence>
<feature type="domain" description="DNA polymerase III beta sliding clamp N-terminal" evidence="11">
    <location>
        <begin position="1"/>
        <end position="125"/>
    </location>
</feature>
<dbReference type="InterPro" id="IPR001001">
    <property type="entry name" value="DNA_polIII_beta"/>
</dbReference>
<keyword evidence="9" id="KW-0238">DNA-binding</keyword>
<evidence type="ECO:0000256" key="5">
    <source>
        <dbReference type="ARBA" id="ARBA00022679"/>
    </source>
</evidence>
<feature type="domain" description="DNA polymerase III beta sliding clamp C-terminal" evidence="13">
    <location>
        <begin position="249"/>
        <end position="369"/>
    </location>
</feature>
<keyword evidence="4 10" id="KW-0963">Cytoplasm</keyword>
<keyword evidence="7 10" id="KW-0235">DNA replication</keyword>
<comment type="subcellular location">
    <subcellularLocation>
        <location evidence="1 10">Cytoplasm</location>
    </subcellularLocation>
</comment>
<protein>
    <recommendedName>
        <fullName evidence="3 10">Beta sliding clamp</fullName>
    </recommendedName>
</protein>
<dbReference type="GO" id="GO:0003887">
    <property type="term" value="F:DNA-directed DNA polymerase activity"/>
    <property type="evidence" value="ECO:0007669"/>
    <property type="project" value="UniProtKB-UniRule"/>
</dbReference>
<accession>A0A2V2F7P6</accession>
<dbReference type="PANTHER" id="PTHR30478">
    <property type="entry name" value="DNA POLYMERASE III SUBUNIT BETA"/>
    <property type="match status" value="1"/>
</dbReference>